<reference evidence="9" key="1">
    <citation type="journal article" date="2019" name="Int. J. Syst. Evol. Microbiol.">
        <title>The Global Catalogue of Microorganisms (GCM) 10K type strain sequencing project: providing services to taxonomists for standard genome sequencing and annotation.</title>
        <authorList>
            <consortium name="The Broad Institute Genomics Platform"/>
            <consortium name="The Broad Institute Genome Sequencing Center for Infectious Disease"/>
            <person name="Wu L."/>
            <person name="Ma J."/>
        </authorList>
    </citation>
    <scope>NUCLEOTIDE SEQUENCE [LARGE SCALE GENOMIC DNA]</scope>
    <source>
        <strain evidence="9">CCUG 62763</strain>
    </source>
</reference>
<dbReference type="SUPFAM" id="SSF161098">
    <property type="entry name" value="MetI-like"/>
    <property type="match status" value="1"/>
</dbReference>
<evidence type="ECO:0000256" key="3">
    <source>
        <dbReference type="ARBA" id="ARBA00022692"/>
    </source>
</evidence>
<proteinExistence type="inferred from homology"/>
<evidence type="ECO:0000313" key="8">
    <source>
        <dbReference type="EMBL" id="MFC4692763.1"/>
    </source>
</evidence>
<dbReference type="PANTHER" id="PTHR30177:SF33">
    <property type="entry name" value="POSSIBLE OSMOPROTECTANT (GLYCINE BETAINE_CARNITINE_CHOLINE_L-PROLINE) TRANSPORT INTEGRAL MEMBRANE PROTEIN ABC TRANSPORTER PROZ"/>
    <property type="match status" value="1"/>
</dbReference>
<dbReference type="Proteomes" id="UP001596025">
    <property type="component" value="Unassembled WGS sequence"/>
</dbReference>
<comment type="similarity">
    <text evidence="6">Belongs to the binding-protein-dependent transport system permease family.</text>
</comment>
<comment type="caution">
    <text evidence="8">The sequence shown here is derived from an EMBL/GenBank/DDBJ whole genome shotgun (WGS) entry which is preliminary data.</text>
</comment>
<comment type="subcellular location">
    <subcellularLocation>
        <location evidence="6">Cell membrane</location>
        <topology evidence="6">Multi-pass membrane protein</topology>
    </subcellularLocation>
    <subcellularLocation>
        <location evidence="1">Membrane</location>
        <topology evidence="1">Multi-pass membrane protein</topology>
    </subcellularLocation>
</comment>
<dbReference type="CDD" id="cd06261">
    <property type="entry name" value="TM_PBP2"/>
    <property type="match status" value="1"/>
</dbReference>
<feature type="domain" description="ABC transmembrane type-1" evidence="7">
    <location>
        <begin position="27"/>
        <end position="207"/>
    </location>
</feature>
<feature type="transmembrane region" description="Helical" evidence="6">
    <location>
        <begin position="59"/>
        <end position="83"/>
    </location>
</feature>
<sequence>MNDFSRALVYLNDPFNWTRPDGIVDLTLEHLGISAVAVLAAMVVALPVGAALGTARRGAGLVVVLSNVSRAVPTLALLTLFAVSPIGFGNRATTIALAVFAVPPILTNTFVGFRGVDPEVEEAARGMGMSRAQVLGRVELPLALPLVTTGIRTAAVQVVATAGLAALVGGGGLGRLINLGFGQQDYGVMIAGAILVAGLALLTELVLAVLSWAVTPGPRRLPFLHARTPASRDGAVPEPTASGVPL</sequence>
<protein>
    <submittedName>
        <fullName evidence="8">ABC transporter permease</fullName>
    </submittedName>
</protein>
<dbReference type="InterPro" id="IPR000515">
    <property type="entry name" value="MetI-like"/>
</dbReference>
<dbReference type="InterPro" id="IPR051204">
    <property type="entry name" value="ABC_transp_perm/SBD"/>
</dbReference>
<keyword evidence="3 6" id="KW-0812">Transmembrane</keyword>
<organism evidence="8 9">
    <name type="scientific">Geodermatophilus arenarius</name>
    <dbReference type="NCBI Taxonomy" id="1137990"/>
    <lineage>
        <taxon>Bacteria</taxon>
        <taxon>Bacillati</taxon>
        <taxon>Actinomycetota</taxon>
        <taxon>Actinomycetes</taxon>
        <taxon>Geodermatophilales</taxon>
        <taxon>Geodermatophilaceae</taxon>
        <taxon>Geodermatophilus</taxon>
    </lineage>
</organism>
<dbReference type="Gene3D" id="1.10.3720.10">
    <property type="entry name" value="MetI-like"/>
    <property type="match status" value="1"/>
</dbReference>
<feature type="transmembrane region" description="Helical" evidence="6">
    <location>
        <begin position="158"/>
        <end position="177"/>
    </location>
</feature>
<evidence type="ECO:0000256" key="5">
    <source>
        <dbReference type="ARBA" id="ARBA00023136"/>
    </source>
</evidence>
<dbReference type="RefSeq" id="WP_387987201.1">
    <property type="nucleotide sequence ID" value="NZ_JBHSGR010000004.1"/>
</dbReference>
<evidence type="ECO:0000256" key="2">
    <source>
        <dbReference type="ARBA" id="ARBA00022448"/>
    </source>
</evidence>
<accession>A0ABV9LF43</accession>
<feature type="transmembrane region" description="Helical" evidence="6">
    <location>
        <begin position="31"/>
        <end position="52"/>
    </location>
</feature>
<evidence type="ECO:0000256" key="6">
    <source>
        <dbReference type="RuleBase" id="RU363032"/>
    </source>
</evidence>
<keyword evidence="5 6" id="KW-0472">Membrane</keyword>
<dbReference type="InterPro" id="IPR035906">
    <property type="entry name" value="MetI-like_sf"/>
</dbReference>
<keyword evidence="2 6" id="KW-0813">Transport</keyword>
<gene>
    <name evidence="8" type="ORF">ACFO3M_05110</name>
</gene>
<evidence type="ECO:0000259" key="7">
    <source>
        <dbReference type="PROSITE" id="PS50928"/>
    </source>
</evidence>
<name>A0ABV9LF43_9ACTN</name>
<evidence type="ECO:0000313" key="9">
    <source>
        <dbReference type="Proteomes" id="UP001596025"/>
    </source>
</evidence>
<evidence type="ECO:0000256" key="4">
    <source>
        <dbReference type="ARBA" id="ARBA00022989"/>
    </source>
</evidence>
<dbReference type="EMBL" id="JBHSGR010000004">
    <property type="protein sequence ID" value="MFC4692763.1"/>
    <property type="molecule type" value="Genomic_DNA"/>
</dbReference>
<keyword evidence="9" id="KW-1185">Reference proteome</keyword>
<feature type="transmembrane region" description="Helical" evidence="6">
    <location>
        <begin position="95"/>
        <end position="113"/>
    </location>
</feature>
<evidence type="ECO:0000256" key="1">
    <source>
        <dbReference type="ARBA" id="ARBA00004141"/>
    </source>
</evidence>
<feature type="transmembrane region" description="Helical" evidence="6">
    <location>
        <begin position="189"/>
        <end position="214"/>
    </location>
</feature>
<dbReference type="Pfam" id="PF00528">
    <property type="entry name" value="BPD_transp_1"/>
    <property type="match status" value="1"/>
</dbReference>
<keyword evidence="4 6" id="KW-1133">Transmembrane helix</keyword>
<dbReference type="PROSITE" id="PS50928">
    <property type="entry name" value="ABC_TM1"/>
    <property type="match status" value="1"/>
</dbReference>
<dbReference type="PANTHER" id="PTHR30177">
    <property type="entry name" value="GLYCINE BETAINE/L-PROLINE TRANSPORT SYSTEM PERMEASE PROTEIN PROW"/>
    <property type="match status" value="1"/>
</dbReference>